<dbReference type="InterPro" id="IPR003736">
    <property type="entry name" value="PAAI_dom"/>
</dbReference>
<organism evidence="4 6">
    <name type="scientific">Alicycliphilus denitrificans</name>
    <dbReference type="NCBI Taxonomy" id="179636"/>
    <lineage>
        <taxon>Bacteria</taxon>
        <taxon>Pseudomonadati</taxon>
        <taxon>Pseudomonadota</taxon>
        <taxon>Betaproteobacteria</taxon>
        <taxon>Burkholderiales</taxon>
        <taxon>Comamonadaceae</taxon>
        <taxon>Alicycliphilus</taxon>
    </lineage>
</organism>
<feature type="domain" description="Thioesterase" evidence="3">
    <location>
        <begin position="62"/>
        <end position="134"/>
    </location>
</feature>
<evidence type="ECO:0000256" key="1">
    <source>
        <dbReference type="ARBA" id="ARBA00008324"/>
    </source>
</evidence>
<dbReference type="EMBL" id="CP051297">
    <property type="protein sequence ID" value="QKD42113.1"/>
    <property type="molecule type" value="Genomic_DNA"/>
</dbReference>
<accession>A0A858ZMT0</accession>
<dbReference type="CDD" id="cd03443">
    <property type="entry name" value="PaaI_thioesterase"/>
    <property type="match status" value="1"/>
</dbReference>
<dbReference type="GO" id="GO:0047617">
    <property type="term" value="F:fatty acyl-CoA hydrolase activity"/>
    <property type="evidence" value="ECO:0007669"/>
    <property type="project" value="InterPro"/>
</dbReference>
<protein>
    <submittedName>
        <fullName evidence="4">PaaI family thioesterase</fullName>
    </submittedName>
</protein>
<dbReference type="RefSeq" id="WP_168727553.1">
    <property type="nucleotide sequence ID" value="NZ_CP051297.1"/>
</dbReference>
<proteinExistence type="inferred from homology"/>
<sequence length="146" mass="15670">MMNEVGLITNPMQSLVRLREELSNPPFHDVLGPVAERVEADGTVVVRLPYQPEFCGRRGGAFFHGGVIASLVDIAAHAAVATRTGRMAPTIDLRIDYLKAAPATELFATARVLRLGRSVSRADVEIRCAAGELVAVGRGTFSTLIN</sequence>
<dbReference type="PANTHER" id="PTHR21660:SF1">
    <property type="entry name" value="ACYL-COENZYME A THIOESTERASE 13"/>
    <property type="match status" value="1"/>
</dbReference>
<evidence type="ECO:0000313" key="4">
    <source>
        <dbReference type="EMBL" id="QKD42085.1"/>
    </source>
</evidence>
<geneLocation type="plasmid" evidence="4">
    <name>pDP3</name>
</geneLocation>
<dbReference type="InterPro" id="IPR029069">
    <property type="entry name" value="HotDog_dom_sf"/>
</dbReference>
<dbReference type="EMBL" id="CP051297">
    <property type="protein sequence ID" value="QKD42085.1"/>
    <property type="molecule type" value="Genomic_DNA"/>
</dbReference>
<gene>
    <name evidence="4" type="ORF">HF896_00060</name>
    <name evidence="5" type="ORF">HF896_00215</name>
</gene>
<keyword evidence="2" id="KW-0378">Hydrolase</keyword>
<geneLocation type="plasmid" evidence="6">
    <name>pdp3</name>
</geneLocation>
<keyword evidence="4" id="KW-0614">Plasmid</keyword>
<name>A0A858ZMT0_9BURK</name>
<dbReference type="Pfam" id="PF03061">
    <property type="entry name" value="4HBT"/>
    <property type="match status" value="1"/>
</dbReference>
<evidence type="ECO:0000313" key="5">
    <source>
        <dbReference type="EMBL" id="QKD42113.1"/>
    </source>
</evidence>
<dbReference type="NCBIfam" id="TIGR00369">
    <property type="entry name" value="unchar_dom_1"/>
    <property type="match status" value="1"/>
</dbReference>
<dbReference type="PANTHER" id="PTHR21660">
    <property type="entry name" value="THIOESTERASE SUPERFAMILY MEMBER-RELATED"/>
    <property type="match status" value="1"/>
</dbReference>
<dbReference type="InterPro" id="IPR006683">
    <property type="entry name" value="Thioestr_dom"/>
</dbReference>
<dbReference type="Proteomes" id="UP000500755">
    <property type="component" value="Plasmid pDP3"/>
</dbReference>
<dbReference type="InterPro" id="IPR039298">
    <property type="entry name" value="ACOT13"/>
</dbReference>
<dbReference type="SUPFAM" id="SSF54637">
    <property type="entry name" value="Thioesterase/thiol ester dehydrase-isomerase"/>
    <property type="match status" value="1"/>
</dbReference>
<dbReference type="Gene3D" id="3.10.129.10">
    <property type="entry name" value="Hotdog Thioesterase"/>
    <property type="match status" value="1"/>
</dbReference>
<dbReference type="AlphaFoldDB" id="A0A858ZMT0"/>
<evidence type="ECO:0000256" key="2">
    <source>
        <dbReference type="ARBA" id="ARBA00022801"/>
    </source>
</evidence>
<comment type="similarity">
    <text evidence="1">Belongs to the thioesterase PaaI family.</text>
</comment>
<evidence type="ECO:0000259" key="3">
    <source>
        <dbReference type="Pfam" id="PF03061"/>
    </source>
</evidence>
<reference evidence="4 6" key="1">
    <citation type="submission" date="2020-05" db="EMBL/GenBank/DDBJ databases">
        <title>Complete genome sequence of Alicycliphilus denitrificans DP3.</title>
        <authorList>
            <person name="Chen X."/>
        </authorList>
    </citation>
    <scope>NUCLEOTIDE SEQUENCE [LARGE SCALE GENOMIC DNA]</scope>
    <source>
        <strain evidence="4 6">DP3</strain>
        <plasmid evidence="4">pDP3</plasmid>
        <plasmid evidence="6">pdp3</plasmid>
    </source>
</reference>
<evidence type="ECO:0000313" key="6">
    <source>
        <dbReference type="Proteomes" id="UP000500755"/>
    </source>
</evidence>